<keyword evidence="2" id="KW-1185">Reference proteome</keyword>
<reference evidence="2" key="1">
    <citation type="journal article" date="2022" name="Mol. Ecol. Resour.">
        <title>The genomes of chicory, endive, great burdock and yacon provide insights into Asteraceae palaeo-polyploidization history and plant inulin production.</title>
        <authorList>
            <person name="Fan W."/>
            <person name="Wang S."/>
            <person name="Wang H."/>
            <person name="Wang A."/>
            <person name="Jiang F."/>
            <person name="Liu H."/>
            <person name="Zhao H."/>
            <person name="Xu D."/>
            <person name="Zhang Y."/>
        </authorList>
    </citation>
    <scope>NUCLEOTIDE SEQUENCE [LARGE SCALE GENOMIC DNA]</scope>
    <source>
        <strain evidence="2">cv. Yunnan</strain>
    </source>
</reference>
<name>A0ACB9K5J1_9ASTR</name>
<dbReference type="EMBL" id="CM042018">
    <property type="protein sequence ID" value="KAI3827517.1"/>
    <property type="molecule type" value="Genomic_DNA"/>
</dbReference>
<reference evidence="1 2" key="2">
    <citation type="journal article" date="2022" name="Mol. Ecol. Resour.">
        <title>The genomes of chicory, endive, great burdock and yacon provide insights into Asteraceae paleo-polyploidization history and plant inulin production.</title>
        <authorList>
            <person name="Fan W."/>
            <person name="Wang S."/>
            <person name="Wang H."/>
            <person name="Wang A."/>
            <person name="Jiang F."/>
            <person name="Liu H."/>
            <person name="Zhao H."/>
            <person name="Xu D."/>
            <person name="Zhang Y."/>
        </authorList>
    </citation>
    <scope>NUCLEOTIDE SEQUENCE [LARGE SCALE GENOMIC DNA]</scope>
    <source>
        <strain evidence="2">cv. Yunnan</strain>
        <tissue evidence="1">Leaves</tissue>
    </source>
</reference>
<evidence type="ECO:0000313" key="1">
    <source>
        <dbReference type="EMBL" id="KAI3827517.1"/>
    </source>
</evidence>
<organism evidence="1 2">
    <name type="scientific">Smallanthus sonchifolius</name>
    <dbReference type="NCBI Taxonomy" id="185202"/>
    <lineage>
        <taxon>Eukaryota</taxon>
        <taxon>Viridiplantae</taxon>
        <taxon>Streptophyta</taxon>
        <taxon>Embryophyta</taxon>
        <taxon>Tracheophyta</taxon>
        <taxon>Spermatophyta</taxon>
        <taxon>Magnoliopsida</taxon>
        <taxon>eudicotyledons</taxon>
        <taxon>Gunneridae</taxon>
        <taxon>Pentapetalae</taxon>
        <taxon>asterids</taxon>
        <taxon>campanulids</taxon>
        <taxon>Asterales</taxon>
        <taxon>Asteraceae</taxon>
        <taxon>Asteroideae</taxon>
        <taxon>Heliantheae alliance</taxon>
        <taxon>Millerieae</taxon>
        <taxon>Smallanthus</taxon>
    </lineage>
</organism>
<proteinExistence type="predicted"/>
<protein>
    <submittedName>
        <fullName evidence="1">Uncharacterized protein</fullName>
    </submittedName>
</protein>
<comment type="caution">
    <text evidence="1">The sequence shown here is derived from an EMBL/GenBank/DDBJ whole genome shotgun (WGS) entry which is preliminary data.</text>
</comment>
<sequence>MRLREDSTSHNSDAKTENEDMVTGKTDTIEEGANSIEVIVDGNGEEPLQKACENMHLDTIGYLLKAVNEDAKTELQSSLAGSDDDIGVHLLVNAISAKQYSLASELLMRFPKSASKRDDVLMAIAKTYPSELDYAEKLIYPSPFRSAFAFLVILGSFIDLQSDIANFIHGFFRVRGVIAMRIISVLIFFMFCAVPVMLALPFLTAYLSIVFLYFLCWKGAKMLDYWPLQAYSIKEQVQHHNFNESFNGVRK</sequence>
<evidence type="ECO:0000313" key="2">
    <source>
        <dbReference type="Proteomes" id="UP001056120"/>
    </source>
</evidence>
<gene>
    <name evidence="1" type="ORF">L1987_01594</name>
</gene>
<accession>A0ACB9K5J1</accession>
<dbReference type="Proteomes" id="UP001056120">
    <property type="component" value="Linkage Group LG01"/>
</dbReference>